<dbReference type="Gene3D" id="1.10.10.160">
    <property type="match status" value="1"/>
</dbReference>
<keyword evidence="7" id="KW-0067">ATP-binding</keyword>
<dbReference type="InterPro" id="IPR006697">
    <property type="entry name" value="RecC"/>
</dbReference>
<dbReference type="AlphaFoldDB" id="A0A521AG90"/>
<organism evidence="11 12">
    <name type="scientific">Gracilimonas mengyeensis</name>
    <dbReference type="NCBI Taxonomy" id="1302730"/>
    <lineage>
        <taxon>Bacteria</taxon>
        <taxon>Pseudomonadati</taxon>
        <taxon>Balneolota</taxon>
        <taxon>Balneolia</taxon>
        <taxon>Balneolales</taxon>
        <taxon>Balneolaceae</taxon>
        <taxon>Gracilimonas</taxon>
    </lineage>
</organism>
<gene>
    <name evidence="11" type="ORF">SAMN06265219_101109</name>
</gene>
<dbReference type="InterPro" id="IPR027417">
    <property type="entry name" value="P-loop_NTPase"/>
</dbReference>
<evidence type="ECO:0000313" key="12">
    <source>
        <dbReference type="Proteomes" id="UP000317557"/>
    </source>
</evidence>
<dbReference type="GO" id="GO:0009338">
    <property type="term" value="C:exodeoxyribonuclease V complex"/>
    <property type="evidence" value="ECO:0007669"/>
    <property type="project" value="InterPro"/>
</dbReference>
<reference evidence="11 12" key="1">
    <citation type="submission" date="2017-05" db="EMBL/GenBank/DDBJ databases">
        <authorList>
            <person name="Varghese N."/>
            <person name="Submissions S."/>
        </authorList>
    </citation>
    <scope>NUCLEOTIDE SEQUENCE [LARGE SCALE GENOMIC DNA]</scope>
    <source>
        <strain evidence="11 12">DSM 21985</strain>
    </source>
</reference>
<dbReference type="Proteomes" id="UP000317557">
    <property type="component" value="Unassembled WGS sequence"/>
</dbReference>
<dbReference type="Pfam" id="PF04257">
    <property type="entry name" value="Exonuc_V_gamma"/>
    <property type="match status" value="1"/>
</dbReference>
<dbReference type="EMBL" id="FXTP01000001">
    <property type="protein sequence ID" value="SMO33822.1"/>
    <property type="molecule type" value="Genomic_DNA"/>
</dbReference>
<dbReference type="GO" id="GO:0006310">
    <property type="term" value="P:DNA recombination"/>
    <property type="evidence" value="ECO:0007669"/>
    <property type="project" value="TreeGrafter"/>
</dbReference>
<dbReference type="InterPro" id="IPR013986">
    <property type="entry name" value="DExx_box_DNA_helicase_dom_sf"/>
</dbReference>
<accession>A0A521AG90</accession>
<sequence>MFHLYQSHSLESLAQHFFEVMGESLPDNPLEQPWIIVQNNEIKEWLSLKCAEQQGIAGNFRFIFPSEFLWVLYRLKKPEIPRQLPADLNAMQWALFEMFSEEPSLLKKIPLYNIDSDTVQKRFHFCARIADNFDQYQMYRPAMMERWLQGKTSTQSRHEGWQLMVWRRLNERWKSSDITKDIPRRSAAFRELSTWLKTDEEFLKVLPDFIYIFGLSHAPKPFIEISSLMGDAKKVHYFLRYQPKEEDSSLPEELRQKWNKPLREQHDLVTAINEQLQIPFEQKVIASESFSSIKPNVHACHNKRREVEVLKDEVLSFLDEHPDFSVDDILIMVPDAQEYAGILEAIFSNSEQQPSLPIARLLGGDRDSVPHAMSNFLELLLSDFKASEVLQFLQLEPVRKHFDFSESELDVLEEWAVENKVFWGLGEDFNELYSWKKGISQLMAGYSLELPKHLVYEGVVPFEGVGSSEGINLSARFSSFIQLLKESDEEAKSSRTANEWMDLCHKWAERFLSNGADERQFTQLLTFLAKLEAHIELAETRQKVSFGVIRNWLQAQLNAQDSGTARYGQGIRVSSYVPYRSVPFAFIGVLGMNEEVFPRKAVRPEFDLIYDDPKPGDRILKEDDACLFLEILESARKHLHICYQAFMARSDSQKLPSMLVQQLLESQSKEPDKVVKRHYLHAFNSRYFEQGKADTYSGLSHHLAKTLKLKQHEPAPFLEESFKEINLFQDEEITVQDLIYFFTHPSKYFVQNYLQLFDYDNFNDITDRELFKVGGLERYQLRTFLAEGLVEDLEEEQLLEYAQRYPLIPEAMQGEKIFNLRKQEVSGFVEEVQKYTAGEELKRGIDLEIAGKRISGTLGSVYGDSLVHYRPAERKAKNEISWWIEALLWLNAGVALQNIVFISLKNEKPEVLEIPASHIAQQALEKLINLLLRDDPWLHKLCFFPDTSKAYAEEFKKTGEYDSAMKKARKSWLGGRFSPNPDSADFYNHLIWKDHDFIASEFFNRNALEIWEPFLMAKEEAG</sequence>
<dbReference type="PANTHER" id="PTHR30591">
    <property type="entry name" value="RECBCD ENZYME SUBUNIT RECC"/>
    <property type="match status" value="1"/>
</dbReference>
<dbReference type="PIRSF" id="PIRSF000980">
    <property type="entry name" value="RecC"/>
    <property type="match status" value="1"/>
</dbReference>
<evidence type="ECO:0000256" key="4">
    <source>
        <dbReference type="ARBA" id="ARBA00022801"/>
    </source>
</evidence>
<keyword evidence="9" id="KW-0234">DNA repair</keyword>
<evidence type="ECO:0000256" key="6">
    <source>
        <dbReference type="ARBA" id="ARBA00022839"/>
    </source>
</evidence>
<dbReference type="InterPro" id="IPR011335">
    <property type="entry name" value="Restrct_endonuc-II-like"/>
</dbReference>
<dbReference type="GO" id="GO:0006281">
    <property type="term" value="P:DNA repair"/>
    <property type="evidence" value="ECO:0007669"/>
    <property type="project" value="UniProtKB-KW"/>
</dbReference>
<evidence type="ECO:0000256" key="3">
    <source>
        <dbReference type="ARBA" id="ARBA00022763"/>
    </source>
</evidence>
<keyword evidence="5 11" id="KW-0347">Helicase</keyword>
<protein>
    <submittedName>
        <fullName evidence="11">DNA helicase/exodeoxyribonuclease V, gamma subunit</fullName>
    </submittedName>
</protein>
<evidence type="ECO:0000256" key="2">
    <source>
        <dbReference type="ARBA" id="ARBA00022741"/>
    </source>
</evidence>
<keyword evidence="3" id="KW-0227">DNA damage</keyword>
<dbReference type="SUPFAM" id="SSF52980">
    <property type="entry name" value="Restriction endonuclease-like"/>
    <property type="match status" value="1"/>
</dbReference>
<dbReference type="Gene3D" id="3.40.50.10930">
    <property type="match status" value="1"/>
</dbReference>
<keyword evidence="6" id="KW-0269">Exonuclease</keyword>
<dbReference type="PANTHER" id="PTHR30591:SF1">
    <property type="entry name" value="RECBCD ENZYME SUBUNIT RECC"/>
    <property type="match status" value="1"/>
</dbReference>
<proteinExistence type="inferred from homology"/>
<name>A0A521AG90_9BACT</name>
<dbReference type="InterPro" id="IPR041500">
    <property type="entry name" value="RecC_C"/>
</dbReference>
<evidence type="ECO:0000259" key="10">
    <source>
        <dbReference type="Pfam" id="PF17946"/>
    </source>
</evidence>
<evidence type="ECO:0000313" key="11">
    <source>
        <dbReference type="EMBL" id="SMO33822.1"/>
    </source>
</evidence>
<dbReference type="GO" id="GO:0003677">
    <property type="term" value="F:DNA binding"/>
    <property type="evidence" value="ECO:0007669"/>
    <property type="project" value="UniProtKB-KW"/>
</dbReference>
<keyword evidence="12" id="KW-1185">Reference proteome</keyword>
<dbReference type="Gene3D" id="1.10.10.990">
    <property type="match status" value="1"/>
</dbReference>
<feature type="domain" description="RecC C-terminal" evidence="10">
    <location>
        <begin position="731"/>
        <end position="954"/>
    </location>
</feature>
<dbReference type="Gene3D" id="3.40.50.300">
    <property type="entry name" value="P-loop containing nucleotide triphosphate hydrolases"/>
    <property type="match status" value="2"/>
</dbReference>
<dbReference type="GO" id="GO:0004386">
    <property type="term" value="F:helicase activity"/>
    <property type="evidence" value="ECO:0007669"/>
    <property type="project" value="UniProtKB-KW"/>
</dbReference>
<evidence type="ECO:0000256" key="8">
    <source>
        <dbReference type="ARBA" id="ARBA00023125"/>
    </source>
</evidence>
<keyword evidence="8" id="KW-0238">DNA-binding</keyword>
<keyword evidence="2" id="KW-0547">Nucleotide-binding</keyword>
<evidence type="ECO:0000256" key="9">
    <source>
        <dbReference type="ARBA" id="ARBA00023204"/>
    </source>
</evidence>
<dbReference type="SUPFAM" id="SSF52540">
    <property type="entry name" value="P-loop containing nucleoside triphosphate hydrolases"/>
    <property type="match status" value="2"/>
</dbReference>
<dbReference type="Pfam" id="PF17946">
    <property type="entry name" value="RecC_C"/>
    <property type="match status" value="1"/>
</dbReference>
<dbReference type="GO" id="GO:0005524">
    <property type="term" value="F:ATP binding"/>
    <property type="evidence" value="ECO:0007669"/>
    <property type="project" value="UniProtKB-KW"/>
</dbReference>
<evidence type="ECO:0000256" key="7">
    <source>
        <dbReference type="ARBA" id="ARBA00022840"/>
    </source>
</evidence>
<evidence type="ECO:0000256" key="5">
    <source>
        <dbReference type="ARBA" id="ARBA00022806"/>
    </source>
</evidence>
<evidence type="ECO:0000256" key="1">
    <source>
        <dbReference type="ARBA" id="ARBA00022722"/>
    </source>
</evidence>
<keyword evidence="1" id="KW-0540">Nuclease</keyword>
<dbReference type="HAMAP" id="MF_01486">
    <property type="entry name" value="RecC"/>
    <property type="match status" value="1"/>
</dbReference>
<keyword evidence="4" id="KW-0378">Hydrolase</keyword>
<dbReference type="GO" id="GO:0008854">
    <property type="term" value="F:exodeoxyribonuclease V activity"/>
    <property type="evidence" value="ECO:0007669"/>
    <property type="project" value="InterPro"/>
</dbReference>